<organism evidence="1 2">
    <name type="scientific">Methylovulum psychrotolerans</name>
    <dbReference type="NCBI Taxonomy" id="1704499"/>
    <lineage>
        <taxon>Bacteria</taxon>
        <taxon>Pseudomonadati</taxon>
        <taxon>Pseudomonadota</taxon>
        <taxon>Gammaproteobacteria</taxon>
        <taxon>Methylococcales</taxon>
        <taxon>Methylococcaceae</taxon>
        <taxon>Methylovulum</taxon>
    </lineage>
</organism>
<evidence type="ECO:0000313" key="2">
    <source>
        <dbReference type="Proteomes" id="UP000237423"/>
    </source>
</evidence>
<dbReference type="SUPFAM" id="SSF46689">
    <property type="entry name" value="Homeodomain-like"/>
    <property type="match status" value="1"/>
</dbReference>
<proteinExistence type="predicted"/>
<dbReference type="AlphaFoldDB" id="A0A2S5CGY4"/>
<dbReference type="Proteomes" id="UP000237423">
    <property type="component" value="Unassembled WGS sequence"/>
</dbReference>
<name>A0A2S5CGY4_9GAMM</name>
<dbReference type="InterPro" id="IPR009057">
    <property type="entry name" value="Homeodomain-like_sf"/>
</dbReference>
<gene>
    <name evidence="1" type="ORF">AADEFJLK_04151</name>
</gene>
<dbReference type="EMBL" id="PGFZ01000016">
    <property type="protein sequence ID" value="POZ50027.1"/>
    <property type="molecule type" value="Genomic_DNA"/>
</dbReference>
<comment type="caution">
    <text evidence="1">The sequence shown here is derived from an EMBL/GenBank/DDBJ whole genome shotgun (WGS) entry which is preliminary data.</text>
</comment>
<evidence type="ECO:0000313" key="1">
    <source>
        <dbReference type="EMBL" id="POZ50027.1"/>
    </source>
</evidence>
<sequence>MTVRLEFPHDTLSVLKDERYSHPVPIVQRRMEALWLKSHNLPHAQIAALVDVCENTLRDYFELYREGGVEALRAVRFHRLGSDPDAHAASLEAHFREHPPATLKKAQDDIEALTGIRRGRTQVGVFLKKNSICVAEKSA</sequence>
<protein>
    <submittedName>
        <fullName evidence="1">Uncharacterized protein</fullName>
    </submittedName>
</protein>
<reference evidence="1 2" key="1">
    <citation type="submission" date="2017-11" db="EMBL/GenBank/DDBJ databases">
        <title>Draft Genome Sequence of Methylobacter psychrotolerans Sph1T, an Obligate Methanotroph from Low-Temperature Environments.</title>
        <authorList>
            <person name="Oshkin I.Y."/>
            <person name="Miroshnikov K."/>
            <person name="Belova S.E."/>
            <person name="Korzhenkov A."/>
            <person name="Toshchakov S.V."/>
            <person name="Dedysh S.N."/>
        </authorList>
    </citation>
    <scope>NUCLEOTIDE SEQUENCE [LARGE SCALE GENOMIC DNA]</scope>
    <source>
        <strain evidence="1 2">Sph1</strain>
    </source>
</reference>
<dbReference type="Pfam" id="PF13384">
    <property type="entry name" value="HTH_23"/>
    <property type="match status" value="1"/>
</dbReference>
<accession>A0A2S5CGY4</accession>